<organism evidence="4 5">
    <name type="scientific">Mucuna pruriens</name>
    <name type="common">Velvet bean</name>
    <name type="synonym">Dolichos pruriens</name>
    <dbReference type="NCBI Taxonomy" id="157652"/>
    <lineage>
        <taxon>Eukaryota</taxon>
        <taxon>Viridiplantae</taxon>
        <taxon>Streptophyta</taxon>
        <taxon>Embryophyta</taxon>
        <taxon>Tracheophyta</taxon>
        <taxon>Spermatophyta</taxon>
        <taxon>Magnoliopsida</taxon>
        <taxon>eudicotyledons</taxon>
        <taxon>Gunneridae</taxon>
        <taxon>Pentapetalae</taxon>
        <taxon>rosids</taxon>
        <taxon>fabids</taxon>
        <taxon>Fabales</taxon>
        <taxon>Fabaceae</taxon>
        <taxon>Papilionoideae</taxon>
        <taxon>50 kb inversion clade</taxon>
        <taxon>NPAAA clade</taxon>
        <taxon>indigoferoid/millettioid clade</taxon>
        <taxon>Phaseoleae</taxon>
        <taxon>Mucuna</taxon>
    </lineage>
</organism>
<evidence type="ECO:0000313" key="4">
    <source>
        <dbReference type="EMBL" id="RDX71899.1"/>
    </source>
</evidence>
<dbReference type="EMBL" id="QJKJ01011147">
    <property type="protein sequence ID" value="RDX71899.1"/>
    <property type="molecule type" value="Genomic_DNA"/>
</dbReference>
<gene>
    <name evidence="4" type="ORF">CR513_48690</name>
</gene>
<evidence type="ECO:0000313" key="5">
    <source>
        <dbReference type="Proteomes" id="UP000257109"/>
    </source>
</evidence>
<feature type="non-terminal residue" evidence="4">
    <location>
        <position position="1"/>
    </location>
</feature>
<dbReference type="AlphaFoldDB" id="A0A371F0T1"/>
<evidence type="ECO:0000259" key="3">
    <source>
        <dbReference type="Pfam" id="PF04431"/>
    </source>
</evidence>
<keyword evidence="2" id="KW-0732">Signal</keyword>
<evidence type="ECO:0000256" key="1">
    <source>
        <dbReference type="ARBA" id="ARBA00010980"/>
    </source>
</evidence>
<name>A0A371F0T1_MUCPR</name>
<comment type="similarity">
    <text evidence="1">Belongs to the polysaccharide lyase 1 family.</text>
</comment>
<feature type="signal peptide" evidence="2">
    <location>
        <begin position="1"/>
        <end position="28"/>
    </location>
</feature>
<dbReference type="InterPro" id="IPR007524">
    <property type="entry name" value="Pec_lyase_N"/>
</dbReference>
<sequence>MVGNATKVAFVLLVTLAVIIPYLEVGIGEFDNFPKAQAEEAYKIALDAYVSIPEDVTNELNLHVHSTWENSTTTMKGWIKT</sequence>
<reference evidence="4" key="1">
    <citation type="submission" date="2018-05" db="EMBL/GenBank/DDBJ databases">
        <title>Draft genome of Mucuna pruriens seed.</title>
        <authorList>
            <person name="Nnadi N.E."/>
            <person name="Vos R."/>
            <person name="Hasami M.H."/>
            <person name="Devisetty U.K."/>
            <person name="Aguiy J.C."/>
        </authorList>
    </citation>
    <scope>NUCLEOTIDE SEQUENCE [LARGE SCALE GENOMIC DNA]</scope>
    <source>
        <strain evidence="4">JCA_2017</strain>
    </source>
</reference>
<feature type="domain" description="Pectate lyase N-terminal" evidence="3">
    <location>
        <begin position="27"/>
        <end position="72"/>
    </location>
</feature>
<proteinExistence type="inferred from homology"/>
<dbReference type="Pfam" id="PF04431">
    <property type="entry name" value="Pec_lyase_N"/>
    <property type="match status" value="1"/>
</dbReference>
<dbReference type="OrthoDB" id="1421870at2759"/>
<keyword evidence="5" id="KW-1185">Reference proteome</keyword>
<dbReference type="Proteomes" id="UP000257109">
    <property type="component" value="Unassembled WGS sequence"/>
</dbReference>
<comment type="caution">
    <text evidence="4">The sequence shown here is derived from an EMBL/GenBank/DDBJ whole genome shotgun (WGS) entry which is preliminary data.</text>
</comment>
<dbReference type="GO" id="GO:0030570">
    <property type="term" value="F:pectate lyase activity"/>
    <property type="evidence" value="ECO:0007669"/>
    <property type="project" value="InterPro"/>
</dbReference>
<protein>
    <recommendedName>
        <fullName evidence="3">Pectate lyase N-terminal domain-containing protein</fullName>
    </recommendedName>
</protein>
<evidence type="ECO:0000256" key="2">
    <source>
        <dbReference type="SAM" id="SignalP"/>
    </source>
</evidence>
<feature type="chain" id="PRO_5017083925" description="Pectate lyase N-terminal domain-containing protein" evidence="2">
    <location>
        <begin position="29"/>
        <end position="81"/>
    </location>
</feature>
<accession>A0A371F0T1</accession>